<proteinExistence type="predicted"/>
<dbReference type="Pfam" id="PF05159">
    <property type="entry name" value="Capsule_synth"/>
    <property type="match status" value="1"/>
</dbReference>
<dbReference type="AlphaFoldDB" id="A0A1F7X3P0"/>
<name>A0A1F7X3P0_9BACT</name>
<reference evidence="1 2" key="1">
    <citation type="journal article" date="2016" name="Nat. Commun.">
        <title>Thousands of microbial genomes shed light on interconnected biogeochemical processes in an aquifer system.</title>
        <authorList>
            <person name="Anantharaman K."/>
            <person name="Brown C.T."/>
            <person name="Hug L.A."/>
            <person name="Sharon I."/>
            <person name="Castelle C.J."/>
            <person name="Probst A.J."/>
            <person name="Thomas B.C."/>
            <person name="Singh A."/>
            <person name="Wilkins M.J."/>
            <person name="Karaoz U."/>
            <person name="Brodie E.L."/>
            <person name="Williams K.H."/>
            <person name="Hubbard S.S."/>
            <person name="Banfield J.F."/>
        </authorList>
    </citation>
    <scope>NUCLEOTIDE SEQUENCE [LARGE SCALE GENOMIC DNA]</scope>
</reference>
<dbReference type="GO" id="GO:0000271">
    <property type="term" value="P:polysaccharide biosynthetic process"/>
    <property type="evidence" value="ECO:0007669"/>
    <property type="project" value="InterPro"/>
</dbReference>
<comment type="caution">
    <text evidence="1">The sequence shown here is derived from an EMBL/GenBank/DDBJ whole genome shotgun (WGS) entry which is preliminary data.</text>
</comment>
<gene>
    <name evidence="1" type="ORF">A2Z67_05740</name>
</gene>
<evidence type="ECO:0000313" key="2">
    <source>
        <dbReference type="Proteomes" id="UP000176939"/>
    </source>
</evidence>
<dbReference type="EMBL" id="MGFQ01000034">
    <property type="protein sequence ID" value="OGM08925.1"/>
    <property type="molecule type" value="Genomic_DNA"/>
</dbReference>
<organism evidence="1 2">
    <name type="scientific">Candidatus Woesebacteria bacterium RBG_13_36_22</name>
    <dbReference type="NCBI Taxonomy" id="1802478"/>
    <lineage>
        <taxon>Bacteria</taxon>
        <taxon>Candidatus Woeseibacteriota</taxon>
    </lineage>
</organism>
<dbReference type="GO" id="GO:0015774">
    <property type="term" value="P:polysaccharide transport"/>
    <property type="evidence" value="ECO:0007669"/>
    <property type="project" value="InterPro"/>
</dbReference>
<evidence type="ECO:0008006" key="3">
    <source>
        <dbReference type="Google" id="ProtNLM"/>
    </source>
</evidence>
<accession>A0A1F7X3P0</accession>
<dbReference type="Proteomes" id="UP000176939">
    <property type="component" value="Unassembled WGS sequence"/>
</dbReference>
<evidence type="ECO:0000313" key="1">
    <source>
        <dbReference type="EMBL" id="OGM08925.1"/>
    </source>
</evidence>
<dbReference type="InterPro" id="IPR007833">
    <property type="entry name" value="Capsule_polysaccharide_synth"/>
</dbReference>
<sequence>MNILILGDHKFIAEAGRTIKDHKLFCIVGDRLTLPLKMKLLQINKNMTLHPHKKLKNFNFFRTVDWTKVTPLDQYTIEGMRDCESEVMKMYERIKSIKPNDSFDTRKSHYLACLRYWSYYLAVNKIDVFLAAFVPHMGYDFVIYNLCKFKGIKTFTNYFLFPDWGYFIESIKDPMAGFEPLYGNFKYPRLKSIFEEYLNNKPLSYKPITIPNVPRVVEFQKKVRIMYKDLFDFYKSCCKKFDINKPFIYVPLHYQYEASTCPLGGVFVDQLLMIEILSFTGYTIYVKEHPHMSKNRSIAYYNRLTKMRNVHLIPVETNHYTLINKAFAVATVTGTAGWEAILKGKCCLLFGNIYYQYLPGCFSVGSYPDVMRAIQEIRSFKFDKEKVEAYLKGLEPFLHSLNYNSMILKFKERIGI</sequence>
<protein>
    <recommendedName>
        <fullName evidence="3">Capsule polysaccharide biosynthesis protein</fullName>
    </recommendedName>
</protein>